<dbReference type="InterPro" id="IPR036047">
    <property type="entry name" value="F-box-like_dom_sf"/>
</dbReference>
<dbReference type="SUPFAM" id="SSF52047">
    <property type="entry name" value="RNI-like"/>
    <property type="match status" value="1"/>
</dbReference>
<evidence type="ECO:0000313" key="3">
    <source>
        <dbReference type="Proteomes" id="UP000663841"/>
    </source>
</evidence>
<evidence type="ECO:0000259" key="1">
    <source>
        <dbReference type="PROSITE" id="PS50181"/>
    </source>
</evidence>
<gene>
    <name evidence="2" type="ORF">RDB_LOCUS127954</name>
</gene>
<dbReference type="InterPro" id="IPR032675">
    <property type="entry name" value="LRR_dom_sf"/>
</dbReference>
<dbReference type="AlphaFoldDB" id="A0A8H3BAT7"/>
<sequence length="164" mass="18815">MSGLLSRLPIELRTLVVGQLKLRDLSSISLVCKTWQIVAFPYLYHTIRLSNVAHLQVLEERLLANDMPDSLSVSIHLRCLKLGGIGGIRDSDIHHFDIIVPKLTHLDCLYWELGFMPDNFHWFSTCPGLKSVHLLPKGIIDIDDQWIRRLDQYVACYFNCKALC</sequence>
<dbReference type="Pfam" id="PF12937">
    <property type="entry name" value="F-box-like"/>
    <property type="match status" value="1"/>
</dbReference>
<evidence type="ECO:0000313" key="2">
    <source>
        <dbReference type="EMBL" id="CAE6451346.1"/>
    </source>
</evidence>
<dbReference type="SUPFAM" id="SSF81383">
    <property type="entry name" value="F-box domain"/>
    <property type="match status" value="1"/>
</dbReference>
<dbReference type="EMBL" id="CAJMWW010000152">
    <property type="protein sequence ID" value="CAE6451346.1"/>
    <property type="molecule type" value="Genomic_DNA"/>
</dbReference>
<protein>
    <recommendedName>
        <fullName evidence="1">F-box domain-containing protein</fullName>
    </recommendedName>
</protein>
<organism evidence="2 3">
    <name type="scientific">Rhizoctonia solani</name>
    <dbReference type="NCBI Taxonomy" id="456999"/>
    <lineage>
        <taxon>Eukaryota</taxon>
        <taxon>Fungi</taxon>
        <taxon>Dikarya</taxon>
        <taxon>Basidiomycota</taxon>
        <taxon>Agaricomycotina</taxon>
        <taxon>Agaricomycetes</taxon>
        <taxon>Cantharellales</taxon>
        <taxon>Ceratobasidiaceae</taxon>
        <taxon>Rhizoctonia</taxon>
    </lineage>
</organism>
<feature type="domain" description="F-box" evidence="1">
    <location>
        <begin position="2"/>
        <end position="47"/>
    </location>
</feature>
<dbReference type="InterPro" id="IPR001810">
    <property type="entry name" value="F-box_dom"/>
</dbReference>
<proteinExistence type="predicted"/>
<dbReference type="Gene3D" id="3.80.10.10">
    <property type="entry name" value="Ribonuclease Inhibitor"/>
    <property type="match status" value="1"/>
</dbReference>
<reference evidence="2" key="1">
    <citation type="submission" date="2021-01" db="EMBL/GenBank/DDBJ databases">
        <authorList>
            <person name="Kaushik A."/>
        </authorList>
    </citation>
    <scope>NUCLEOTIDE SEQUENCE</scope>
    <source>
        <strain evidence="2">AG3-T5</strain>
    </source>
</reference>
<name>A0A8H3BAT7_9AGAM</name>
<comment type="caution">
    <text evidence="2">The sequence shown here is derived from an EMBL/GenBank/DDBJ whole genome shotgun (WGS) entry which is preliminary data.</text>
</comment>
<accession>A0A8H3BAT7</accession>
<dbReference type="Proteomes" id="UP000663841">
    <property type="component" value="Unassembled WGS sequence"/>
</dbReference>
<dbReference type="PROSITE" id="PS50181">
    <property type="entry name" value="FBOX"/>
    <property type="match status" value="1"/>
</dbReference>